<dbReference type="PANTHER" id="PTHR22604:SF105">
    <property type="entry name" value="TRANS-1,2-DIHYDROBENZENE-1,2-DIOL DEHYDROGENASE"/>
    <property type="match status" value="1"/>
</dbReference>
<dbReference type="Gene3D" id="3.30.360.10">
    <property type="entry name" value="Dihydrodipicolinate Reductase, domain 2"/>
    <property type="match status" value="1"/>
</dbReference>
<evidence type="ECO:0000259" key="3">
    <source>
        <dbReference type="Pfam" id="PF01408"/>
    </source>
</evidence>
<dbReference type="AlphaFoldDB" id="A0A6J6NGB0"/>
<accession>A0A6J6NGB0</accession>
<dbReference type="InterPro" id="IPR036291">
    <property type="entry name" value="NAD(P)-bd_dom_sf"/>
</dbReference>
<dbReference type="Gene3D" id="3.40.50.720">
    <property type="entry name" value="NAD(P)-binding Rossmann-like Domain"/>
    <property type="match status" value="1"/>
</dbReference>
<comment type="similarity">
    <text evidence="1">Belongs to the Gfo/Idh/MocA family.</text>
</comment>
<evidence type="ECO:0000259" key="4">
    <source>
        <dbReference type="Pfam" id="PF22725"/>
    </source>
</evidence>
<name>A0A6J6NGB0_9ZZZZ</name>
<dbReference type="InterPro" id="IPR000683">
    <property type="entry name" value="Gfo/Idh/MocA-like_OxRdtase_N"/>
</dbReference>
<evidence type="ECO:0000256" key="2">
    <source>
        <dbReference type="ARBA" id="ARBA00023002"/>
    </source>
</evidence>
<evidence type="ECO:0000256" key="1">
    <source>
        <dbReference type="ARBA" id="ARBA00010928"/>
    </source>
</evidence>
<gene>
    <name evidence="5" type="ORF">UFOPK2370_00581</name>
</gene>
<dbReference type="GO" id="GO:0016491">
    <property type="term" value="F:oxidoreductase activity"/>
    <property type="evidence" value="ECO:0007669"/>
    <property type="project" value="UniProtKB-KW"/>
</dbReference>
<dbReference type="Pfam" id="PF01408">
    <property type="entry name" value="GFO_IDH_MocA"/>
    <property type="match status" value="1"/>
</dbReference>
<keyword evidence="2" id="KW-0560">Oxidoreductase</keyword>
<dbReference type="Pfam" id="PF22725">
    <property type="entry name" value="GFO_IDH_MocA_C3"/>
    <property type="match status" value="1"/>
</dbReference>
<dbReference type="PANTHER" id="PTHR22604">
    <property type="entry name" value="OXIDOREDUCTASES"/>
    <property type="match status" value="1"/>
</dbReference>
<dbReference type="GO" id="GO:0000166">
    <property type="term" value="F:nucleotide binding"/>
    <property type="evidence" value="ECO:0007669"/>
    <property type="project" value="InterPro"/>
</dbReference>
<evidence type="ECO:0000313" key="5">
    <source>
        <dbReference type="EMBL" id="CAB4685226.1"/>
    </source>
</evidence>
<sequence>MAMFSEAPREFTASDIPAPQIVDPKSVPSYRWGFIGAGDIAEVMAAALAKHTNQKVVAVGSQTPGKGKAFAERFGIERHYDNYADLANDPEVDIVYVATLPHTHLADARHAIRAGKHVLIEKPSTMTAKDTETLYSEAKAAGVLAMEAMWSRYLPQASIIRQLLAAGTLGEITMLQSDFGQDNREIARLWMKDSSIVMDMGIYPISFAQMVLGSPSRIIAGGKMHNENVEAMAAAILEYDSGARAVLATSGHSHIPTIASITGDAGVLTLDGPFFIPTSLELRPALFNSHGPRWSDESGVVAHEGLSYQATYMAKFISEGLLESPLHTHAEVVEGIRIGEEIRRQVGVVYP</sequence>
<feature type="domain" description="GFO/IDH/MocA-like oxidoreductase" evidence="4">
    <location>
        <begin position="160"/>
        <end position="268"/>
    </location>
</feature>
<reference evidence="5" key="1">
    <citation type="submission" date="2020-05" db="EMBL/GenBank/DDBJ databases">
        <authorList>
            <person name="Chiriac C."/>
            <person name="Salcher M."/>
            <person name="Ghai R."/>
            <person name="Kavagutti S V."/>
        </authorList>
    </citation>
    <scope>NUCLEOTIDE SEQUENCE</scope>
</reference>
<dbReference type="EMBL" id="CAEZXK010000011">
    <property type="protein sequence ID" value="CAB4685226.1"/>
    <property type="molecule type" value="Genomic_DNA"/>
</dbReference>
<dbReference type="InterPro" id="IPR055170">
    <property type="entry name" value="GFO_IDH_MocA-like_dom"/>
</dbReference>
<feature type="domain" description="Gfo/Idh/MocA-like oxidoreductase N-terminal" evidence="3">
    <location>
        <begin position="31"/>
        <end position="146"/>
    </location>
</feature>
<dbReference type="InterPro" id="IPR050984">
    <property type="entry name" value="Gfo/Idh/MocA_domain"/>
</dbReference>
<organism evidence="5">
    <name type="scientific">freshwater metagenome</name>
    <dbReference type="NCBI Taxonomy" id="449393"/>
    <lineage>
        <taxon>unclassified sequences</taxon>
        <taxon>metagenomes</taxon>
        <taxon>ecological metagenomes</taxon>
    </lineage>
</organism>
<protein>
    <submittedName>
        <fullName evidence="5">Unannotated protein</fullName>
    </submittedName>
</protein>
<dbReference type="SUPFAM" id="SSF55347">
    <property type="entry name" value="Glyceraldehyde-3-phosphate dehydrogenase-like, C-terminal domain"/>
    <property type="match status" value="1"/>
</dbReference>
<proteinExistence type="inferred from homology"/>
<dbReference type="SUPFAM" id="SSF51735">
    <property type="entry name" value="NAD(P)-binding Rossmann-fold domains"/>
    <property type="match status" value="1"/>
</dbReference>